<dbReference type="GO" id="GO:0022857">
    <property type="term" value="F:transmembrane transporter activity"/>
    <property type="evidence" value="ECO:0007669"/>
    <property type="project" value="InterPro"/>
</dbReference>
<evidence type="ECO:0000256" key="3">
    <source>
        <dbReference type="ARBA" id="ARBA00022692"/>
    </source>
</evidence>
<dbReference type="AlphaFoldDB" id="A0AAW1UFJ3"/>
<feature type="transmembrane region" description="Helical" evidence="6">
    <location>
        <begin position="449"/>
        <end position="474"/>
    </location>
</feature>
<accession>A0AAW1UFJ3</accession>
<dbReference type="Pfam" id="PF07690">
    <property type="entry name" value="MFS_1"/>
    <property type="match status" value="1"/>
</dbReference>
<evidence type="ECO:0000313" key="9">
    <source>
        <dbReference type="Proteomes" id="UP001431783"/>
    </source>
</evidence>
<keyword evidence="3 6" id="KW-0812">Transmembrane</keyword>
<dbReference type="InterPro" id="IPR011701">
    <property type="entry name" value="MFS"/>
</dbReference>
<organism evidence="8 9">
    <name type="scientific">Henosepilachna vigintioctopunctata</name>
    <dbReference type="NCBI Taxonomy" id="420089"/>
    <lineage>
        <taxon>Eukaryota</taxon>
        <taxon>Metazoa</taxon>
        <taxon>Ecdysozoa</taxon>
        <taxon>Arthropoda</taxon>
        <taxon>Hexapoda</taxon>
        <taxon>Insecta</taxon>
        <taxon>Pterygota</taxon>
        <taxon>Neoptera</taxon>
        <taxon>Endopterygota</taxon>
        <taxon>Coleoptera</taxon>
        <taxon>Polyphaga</taxon>
        <taxon>Cucujiformia</taxon>
        <taxon>Coccinelloidea</taxon>
        <taxon>Coccinellidae</taxon>
        <taxon>Epilachninae</taxon>
        <taxon>Epilachnini</taxon>
        <taxon>Henosepilachna</taxon>
    </lineage>
</organism>
<feature type="transmembrane region" description="Helical" evidence="6">
    <location>
        <begin position="394"/>
        <end position="412"/>
    </location>
</feature>
<evidence type="ECO:0000256" key="4">
    <source>
        <dbReference type="ARBA" id="ARBA00022989"/>
    </source>
</evidence>
<feature type="transmembrane region" description="Helical" evidence="6">
    <location>
        <begin position="144"/>
        <end position="166"/>
    </location>
</feature>
<evidence type="ECO:0000256" key="1">
    <source>
        <dbReference type="ARBA" id="ARBA00004141"/>
    </source>
</evidence>
<dbReference type="SUPFAM" id="SSF103473">
    <property type="entry name" value="MFS general substrate transporter"/>
    <property type="match status" value="1"/>
</dbReference>
<evidence type="ECO:0000256" key="5">
    <source>
        <dbReference type="ARBA" id="ARBA00023136"/>
    </source>
</evidence>
<gene>
    <name evidence="8" type="ORF">WA026_004112</name>
</gene>
<comment type="subcellular location">
    <subcellularLocation>
        <location evidence="1">Membrane</location>
        <topology evidence="1">Multi-pass membrane protein</topology>
    </subcellularLocation>
</comment>
<feature type="transmembrane region" description="Helical" evidence="6">
    <location>
        <begin position="51"/>
        <end position="68"/>
    </location>
</feature>
<feature type="transmembrane region" description="Helical" evidence="6">
    <location>
        <begin position="178"/>
        <end position="201"/>
    </location>
</feature>
<feature type="transmembrane region" description="Helical" evidence="6">
    <location>
        <begin position="221"/>
        <end position="240"/>
    </location>
</feature>
<dbReference type="Proteomes" id="UP001431783">
    <property type="component" value="Unassembled WGS sequence"/>
</dbReference>
<dbReference type="PANTHER" id="PTHR23511">
    <property type="entry name" value="SYNAPTIC VESICLE GLYCOPROTEIN 2"/>
    <property type="match status" value="1"/>
</dbReference>
<dbReference type="InterPro" id="IPR020846">
    <property type="entry name" value="MFS_dom"/>
</dbReference>
<dbReference type="GO" id="GO:0016020">
    <property type="term" value="C:membrane"/>
    <property type="evidence" value="ECO:0007669"/>
    <property type="project" value="UniProtKB-SubCell"/>
</dbReference>
<dbReference type="EMBL" id="JARQZJ010000061">
    <property type="protein sequence ID" value="KAK9879262.1"/>
    <property type="molecule type" value="Genomic_DNA"/>
</dbReference>
<dbReference type="InterPro" id="IPR036259">
    <property type="entry name" value="MFS_trans_sf"/>
</dbReference>
<keyword evidence="2" id="KW-0813">Transport</keyword>
<dbReference type="Gene3D" id="1.20.1250.20">
    <property type="entry name" value="MFS general substrate transporter like domains"/>
    <property type="match status" value="1"/>
</dbReference>
<protein>
    <recommendedName>
        <fullName evidence="7">Major facilitator superfamily (MFS) profile domain-containing protein</fullName>
    </recommendedName>
</protein>
<feature type="transmembrane region" description="Helical" evidence="6">
    <location>
        <begin position="121"/>
        <end position="138"/>
    </location>
</feature>
<reference evidence="8 9" key="1">
    <citation type="submission" date="2023-03" db="EMBL/GenBank/DDBJ databases">
        <title>Genome insight into feeding habits of ladybird beetles.</title>
        <authorList>
            <person name="Li H.-S."/>
            <person name="Huang Y.-H."/>
            <person name="Pang H."/>
        </authorList>
    </citation>
    <scope>NUCLEOTIDE SEQUENCE [LARGE SCALE GENOMIC DNA]</scope>
    <source>
        <strain evidence="8">SYSU_2023b</strain>
        <tissue evidence="8">Whole body</tissue>
    </source>
</reference>
<name>A0AAW1UFJ3_9CUCU</name>
<comment type="caution">
    <text evidence="8">The sequence shown here is derived from an EMBL/GenBank/DDBJ whole genome shotgun (WGS) entry which is preliminary data.</text>
</comment>
<feature type="transmembrane region" description="Helical" evidence="6">
    <location>
        <begin position="424"/>
        <end position="443"/>
    </location>
</feature>
<dbReference type="PROSITE" id="PS50850">
    <property type="entry name" value="MFS"/>
    <property type="match status" value="1"/>
</dbReference>
<feature type="transmembrane region" description="Helical" evidence="6">
    <location>
        <begin position="510"/>
        <end position="530"/>
    </location>
</feature>
<evidence type="ECO:0000259" key="7">
    <source>
        <dbReference type="PROSITE" id="PS50850"/>
    </source>
</evidence>
<dbReference type="PANTHER" id="PTHR23511:SF36">
    <property type="entry name" value="EG:BACR7A4.13 PROTEIN-RELATED"/>
    <property type="match status" value="1"/>
</dbReference>
<feature type="domain" description="Major facilitator superfamily (MFS) profile" evidence="7">
    <location>
        <begin position="55"/>
        <end position="535"/>
    </location>
</feature>
<keyword evidence="5 6" id="KW-0472">Membrane</keyword>
<keyword evidence="4 6" id="KW-1133">Transmembrane helix</keyword>
<evidence type="ECO:0000313" key="8">
    <source>
        <dbReference type="EMBL" id="KAK9879262.1"/>
    </source>
</evidence>
<evidence type="ECO:0000256" key="2">
    <source>
        <dbReference type="ARBA" id="ARBA00022448"/>
    </source>
</evidence>
<keyword evidence="9" id="KW-1185">Reference proteome</keyword>
<evidence type="ECO:0000256" key="6">
    <source>
        <dbReference type="SAM" id="Phobius"/>
    </source>
</evidence>
<feature type="transmembrane region" description="Helical" evidence="6">
    <location>
        <begin position="481"/>
        <end position="504"/>
    </location>
</feature>
<proteinExistence type="predicted"/>
<feature type="transmembrane region" description="Helical" evidence="6">
    <location>
        <begin position="93"/>
        <end position="112"/>
    </location>
</feature>
<sequence>MYHKGQKCSNLSVISECIGETDAADAYNATQDDPTTGTFEEAIAATKFGKFNLILIFVSIPAGWASVAESTTMSYVFPAAQCDLDLSLEDKGLLNASIYVGMVSSGLIWGYLCDVFGRKKLLCIGFFLDALFVIIGSLSQSFTVLLVSKFFGGVIINGPAAAFTAYISEIHSSKYRSIFQMILGLNISIGTILLPLLAQVVFPIPIDITIFNSLRIHSWNLYVFITAICPLLAGFVFLFLPESPKFLMATGKSIQAIEVFRMVYNMNTGKPEDTFPFKKLVDEMKVNDIYCGNELSHSELPKKHNFFDGCTTLGSIFIPPFLQKIILVCVLQMSIGMGLNTLRLWIPQLFQAITDYEHYNNGTSADLCTMITVIAPKSNLIVEKCVVNTDNSQVYVNSMIIAGSSALGYIVAGSLINFLGKKKLLFILISMQGLSAYSLYFATNTTMTVVFASINIAVGGISLMVVISAVVDLFPTTLRTIAVQLTMISSRLGSMGGNLIFPMLLKTGCAAPFGFIGTVLLAGAVIDLFLPNADINVL</sequence>